<accession>A0A8H3L2M8</accession>
<dbReference type="AlphaFoldDB" id="A0A8H3L2M8"/>
<organism evidence="1 2">
    <name type="scientific">Rhizophagus clarus</name>
    <dbReference type="NCBI Taxonomy" id="94130"/>
    <lineage>
        <taxon>Eukaryota</taxon>
        <taxon>Fungi</taxon>
        <taxon>Fungi incertae sedis</taxon>
        <taxon>Mucoromycota</taxon>
        <taxon>Glomeromycotina</taxon>
        <taxon>Glomeromycetes</taxon>
        <taxon>Glomerales</taxon>
        <taxon>Glomeraceae</taxon>
        <taxon>Rhizophagus</taxon>
    </lineage>
</organism>
<comment type="caution">
    <text evidence="1">The sequence shown here is derived from an EMBL/GenBank/DDBJ whole genome shotgun (WGS) entry which is preliminary data.</text>
</comment>
<proteinExistence type="predicted"/>
<evidence type="ECO:0000313" key="1">
    <source>
        <dbReference type="EMBL" id="GES78820.1"/>
    </source>
</evidence>
<protein>
    <submittedName>
        <fullName evidence="1">Uncharacterized protein</fullName>
    </submittedName>
</protein>
<reference evidence="1" key="1">
    <citation type="submission" date="2019-10" db="EMBL/GenBank/DDBJ databases">
        <title>Conservation and host-specific expression of non-tandemly repeated heterogenous ribosome RNA gene in arbuscular mycorrhizal fungi.</title>
        <authorList>
            <person name="Maeda T."/>
            <person name="Kobayashi Y."/>
            <person name="Nakagawa T."/>
            <person name="Ezawa T."/>
            <person name="Yamaguchi K."/>
            <person name="Bino T."/>
            <person name="Nishimoto Y."/>
            <person name="Shigenobu S."/>
            <person name="Kawaguchi M."/>
        </authorList>
    </citation>
    <scope>NUCLEOTIDE SEQUENCE</scope>
    <source>
        <strain evidence="1">HR1</strain>
    </source>
</reference>
<gene>
    <name evidence="1" type="ORF">RCL2_000612900</name>
</gene>
<dbReference type="EMBL" id="BLAL01000040">
    <property type="protein sequence ID" value="GES78820.1"/>
    <property type="molecule type" value="Genomic_DNA"/>
</dbReference>
<sequence>MSEQNLREKLYKEISERLGLKAREKKNLKWNTARTIRVYKLFMKIGREKLERMKETQPSNVLRLNDEECNKIIKRCK</sequence>
<dbReference type="Proteomes" id="UP000615446">
    <property type="component" value="Unassembled WGS sequence"/>
</dbReference>
<evidence type="ECO:0000313" key="2">
    <source>
        <dbReference type="Proteomes" id="UP000615446"/>
    </source>
</evidence>
<dbReference type="OrthoDB" id="2401621at2759"/>
<name>A0A8H3L2M8_9GLOM</name>